<accession>A0A1J0KS90</accession>
<name>A0A1J0KS90_9GAMM</name>
<proteinExistence type="predicted"/>
<dbReference type="Proteomes" id="UP000182521">
    <property type="component" value="Chromosome"/>
</dbReference>
<keyword evidence="2" id="KW-0472">Membrane</keyword>
<dbReference type="STRING" id="1542390.KX01_89"/>
<dbReference type="EMBL" id="CP009654">
    <property type="protein sequence ID" value="APC96492.1"/>
    <property type="molecule type" value="Genomic_DNA"/>
</dbReference>
<reference evidence="4" key="1">
    <citation type="submission" date="2014-10" db="EMBL/GenBank/DDBJ databases">
        <authorList>
            <person name="Kuske C.R."/>
            <person name="Challacombe J.F."/>
            <person name="Daligault H.E."/>
            <person name="Davenport K.W."/>
            <person name="Johnson S.L."/>
            <person name="Siddaramappa S."/>
            <person name="Petersen J.M."/>
        </authorList>
    </citation>
    <scope>NUCLEOTIDE SEQUENCE [LARGE SCALE GENOMIC DNA]</scope>
    <source>
        <strain evidence="4">CA97-1460</strain>
    </source>
</reference>
<keyword evidence="2" id="KW-0812">Transmembrane</keyword>
<dbReference type="OrthoDB" id="5605019at2"/>
<gene>
    <name evidence="3" type="ORF">KX01_89</name>
</gene>
<feature type="region of interest" description="Disordered" evidence="1">
    <location>
        <begin position="43"/>
        <end position="68"/>
    </location>
</feature>
<dbReference type="KEGG" id="frc:KX01_89"/>
<keyword evidence="4" id="KW-1185">Reference proteome</keyword>
<evidence type="ECO:0000256" key="1">
    <source>
        <dbReference type="SAM" id="MobiDB-lite"/>
    </source>
</evidence>
<keyword evidence="3" id="KW-0449">Lipoprotein</keyword>
<sequence>MNKLTRYFPLSVLIFYLSGCAWYQGPEPMPKLNSDGSALSDFYSGPQLPEETANNSGDFEVKGFNNQG</sequence>
<dbReference type="AlphaFoldDB" id="A0A1J0KS90"/>
<evidence type="ECO:0000256" key="2">
    <source>
        <dbReference type="SAM" id="Phobius"/>
    </source>
</evidence>
<keyword evidence="2" id="KW-1133">Transmembrane helix</keyword>
<dbReference type="RefSeq" id="WP_071663123.1">
    <property type="nucleotide sequence ID" value="NZ_CP009654.1"/>
</dbReference>
<organism evidence="3 4">
    <name type="scientific">Francisella frigiditurris</name>
    <dbReference type="NCBI Taxonomy" id="1542390"/>
    <lineage>
        <taxon>Bacteria</taxon>
        <taxon>Pseudomonadati</taxon>
        <taxon>Pseudomonadota</taxon>
        <taxon>Gammaproteobacteria</taxon>
        <taxon>Thiotrichales</taxon>
        <taxon>Francisellaceae</taxon>
        <taxon>Francisella</taxon>
    </lineage>
</organism>
<evidence type="ECO:0000313" key="3">
    <source>
        <dbReference type="EMBL" id="APC96492.1"/>
    </source>
</evidence>
<evidence type="ECO:0000313" key="4">
    <source>
        <dbReference type="Proteomes" id="UP000182521"/>
    </source>
</evidence>
<protein>
    <submittedName>
        <fullName evidence="3">Putative lipoprotein</fullName>
    </submittedName>
</protein>
<feature type="transmembrane region" description="Helical" evidence="2">
    <location>
        <begin position="7"/>
        <end position="25"/>
    </location>
</feature>